<proteinExistence type="predicted"/>
<reference evidence="3" key="1">
    <citation type="submission" date="2017-05" db="EMBL/GenBank/DDBJ databases">
        <authorList>
            <person name="Sharma S."/>
            <person name="Sidhu C."/>
            <person name="Pinnaka A.K."/>
        </authorList>
    </citation>
    <scope>NUCLEOTIDE SEQUENCE [LARGE SCALE GENOMIC DNA]</scope>
    <source>
        <strain evidence="3">AK93</strain>
    </source>
</reference>
<dbReference type="PANTHER" id="PTHR11365:SF23">
    <property type="entry name" value="HYPOTHETICAL 5-OXOPROLINASE (EUROFUNG)-RELATED"/>
    <property type="match status" value="1"/>
</dbReference>
<accession>A0A3E0WGV7</accession>
<organism evidence="2 3">
    <name type="scientific">Alkalilimnicola ehrlichii</name>
    <dbReference type="NCBI Taxonomy" id="351052"/>
    <lineage>
        <taxon>Bacteria</taxon>
        <taxon>Pseudomonadati</taxon>
        <taxon>Pseudomonadota</taxon>
        <taxon>Gammaproteobacteria</taxon>
        <taxon>Chromatiales</taxon>
        <taxon>Ectothiorhodospiraceae</taxon>
        <taxon>Alkalilimnicola</taxon>
    </lineage>
</organism>
<dbReference type="AlphaFoldDB" id="A0A3E0WGV7"/>
<dbReference type="GO" id="GO:0017168">
    <property type="term" value="F:5-oxoprolinase (ATP-hydrolyzing) activity"/>
    <property type="evidence" value="ECO:0007669"/>
    <property type="project" value="TreeGrafter"/>
</dbReference>
<dbReference type="EMBL" id="NFZW01000043">
    <property type="protein sequence ID" value="RFA31679.1"/>
    <property type="molecule type" value="Genomic_DNA"/>
</dbReference>
<dbReference type="InterPro" id="IPR045079">
    <property type="entry name" value="Oxoprolinase-like"/>
</dbReference>
<keyword evidence="3" id="KW-1185">Reference proteome</keyword>
<dbReference type="GO" id="GO:0006749">
    <property type="term" value="P:glutathione metabolic process"/>
    <property type="evidence" value="ECO:0007669"/>
    <property type="project" value="TreeGrafter"/>
</dbReference>
<sequence length="510" mass="53951">MNPIELGIFSSRIEAVCDEMGAVLRRSAFSPNIRDRLDFSCAVFDAAGELVAQAAHIPVHLGSMAYAMRDIVRRLEWAEGDMVIVNDPFLGGTHLPDVTLIAPVYVGGTRVGFVANRAHHADIGAVTPGSMPLSSTLEEEGVVISPVHLYRQGQLDQALMADITGRMRSPRQAAGDFAAQASSARSGVRRLQTLVEAQGVTGYRVAVKALNDYGERLARAALATLPIGRYRFIDVLDDDGQGREDLAIQVEIDVTGQDIVVDFDGTAAQTRGNLNCPLSVAAAAVYYVFRCLMPEQTPACAGTFRPIRLRAPEGTLVNANAPAAVAAGNVETSTRIVDVVLGCLAQAAPERIPAASQGSMNNLAFGAPAGEPAWDYYETLAGGMGAGPQGGGLSAVHTHMTNTLNTPVEVLEMSYPMRIRRYAVRRGSGGQGKYPGGEGIVREYEFLAPAVVTILSERRRHTPWGLAGGEAGQAGCNRLNGESLPGKLTRTVVAGDLLTVETPGGGAYGR</sequence>
<dbReference type="RefSeq" id="WP_116304131.1">
    <property type="nucleotide sequence ID" value="NZ_NFZV01000041.1"/>
</dbReference>
<dbReference type="InterPro" id="IPR003692">
    <property type="entry name" value="Hydantoinase_B"/>
</dbReference>
<dbReference type="OrthoDB" id="9768323at2"/>
<dbReference type="PANTHER" id="PTHR11365">
    <property type="entry name" value="5-OXOPROLINASE RELATED"/>
    <property type="match status" value="1"/>
</dbReference>
<dbReference type="GO" id="GO:0005829">
    <property type="term" value="C:cytosol"/>
    <property type="evidence" value="ECO:0007669"/>
    <property type="project" value="TreeGrafter"/>
</dbReference>
<feature type="domain" description="Hydantoinase B/oxoprolinase" evidence="1">
    <location>
        <begin position="2"/>
        <end position="509"/>
    </location>
</feature>
<comment type="caution">
    <text evidence="2">The sequence shown here is derived from an EMBL/GenBank/DDBJ whole genome shotgun (WGS) entry which is preliminary data.</text>
</comment>
<gene>
    <name evidence="2" type="ORF">CAL65_21825</name>
</gene>
<evidence type="ECO:0000313" key="2">
    <source>
        <dbReference type="EMBL" id="RFA31679.1"/>
    </source>
</evidence>
<dbReference type="Proteomes" id="UP000256763">
    <property type="component" value="Unassembled WGS sequence"/>
</dbReference>
<evidence type="ECO:0000313" key="3">
    <source>
        <dbReference type="Proteomes" id="UP000256763"/>
    </source>
</evidence>
<protein>
    <submittedName>
        <fullName evidence="2">5-oxoprolinase</fullName>
    </submittedName>
</protein>
<evidence type="ECO:0000259" key="1">
    <source>
        <dbReference type="Pfam" id="PF02538"/>
    </source>
</evidence>
<name>A0A3E0WGV7_9GAMM</name>
<dbReference type="Pfam" id="PF02538">
    <property type="entry name" value="Hydantoinase_B"/>
    <property type="match status" value="1"/>
</dbReference>